<dbReference type="Pfam" id="PF02190">
    <property type="entry name" value="LON_substr_bdg"/>
    <property type="match status" value="1"/>
</dbReference>
<dbReference type="Proteomes" id="UP000006882">
    <property type="component" value="Chromosome G4"/>
</dbReference>
<evidence type="ECO:0000313" key="1">
    <source>
        <dbReference type="EMBL" id="ONI10758.1"/>
    </source>
</evidence>
<dbReference type="AlphaFoldDB" id="M5X615"/>
<dbReference type="eggNOG" id="KOG4159">
    <property type="taxonomic scope" value="Eukaryota"/>
</dbReference>
<sequence>MPISVNGSSVTLNDFTQKNFPEEFAERKLQNDTMTNFGVDSMPLFVMDVVLPFHKFPLRIFEPRYRLMVRRIMEGNLRMGMVITDSSTGSIAEFACEVEITEFAPLPDGRFHLEEIACFVKLEEYWLNPTSKDLIETRKIWKYQ</sequence>
<gene>
    <name evidence="1" type="ORF">PRUPE_4G066700</name>
</gene>
<accession>M5X615</accession>
<keyword evidence="2" id="KW-1185">Reference proteome</keyword>
<organism evidence="1 2">
    <name type="scientific">Prunus persica</name>
    <name type="common">Peach</name>
    <name type="synonym">Amygdalus persica</name>
    <dbReference type="NCBI Taxonomy" id="3760"/>
    <lineage>
        <taxon>Eukaryota</taxon>
        <taxon>Viridiplantae</taxon>
        <taxon>Streptophyta</taxon>
        <taxon>Embryophyta</taxon>
        <taxon>Tracheophyta</taxon>
        <taxon>Spermatophyta</taxon>
        <taxon>Magnoliopsida</taxon>
        <taxon>eudicotyledons</taxon>
        <taxon>Gunneridae</taxon>
        <taxon>Pentapetalae</taxon>
        <taxon>rosids</taxon>
        <taxon>fabids</taxon>
        <taxon>Rosales</taxon>
        <taxon>Rosaceae</taxon>
        <taxon>Amygdaloideae</taxon>
        <taxon>Amygdaleae</taxon>
        <taxon>Prunus</taxon>
    </lineage>
</organism>
<evidence type="ECO:0000313" key="2">
    <source>
        <dbReference type="Proteomes" id="UP000006882"/>
    </source>
</evidence>
<dbReference type="EMBL" id="CM007654">
    <property type="protein sequence ID" value="ONI10758.1"/>
    <property type="molecule type" value="Genomic_DNA"/>
</dbReference>
<name>M5X615_PRUPE</name>
<dbReference type="STRING" id="3760.M5X615"/>
<reference evidence="1 2" key="1">
    <citation type="journal article" date="2013" name="Nat. Genet.">
        <title>The high-quality draft genome of peach (Prunus persica) identifies unique patterns of genetic diversity, domestication and genome evolution.</title>
        <authorList>
            <consortium name="International Peach Genome Initiative"/>
            <person name="Verde I."/>
            <person name="Abbott A.G."/>
            <person name="Scalabrin S."/>
            <person name="Jung S."/>
            <person name="Shu S."/>
            <person name="Marroni F."/>
            <person name="Zhebentyayeva T."/>
            <person name="Dettori M.T."/>
            <person name="Grimwood J."/>
            <person name="Cattonaro F."/>
            <person name="Zuccolo A."/>
            <person name="Rossini L."/>
            <person name="Jenkins J."/>
            <person name="Vendramin E."/>
            <person name="Meisel L.A."/>
            <person name="Decroocq V."/>
            <person name="Sosinski B."/>
            <person name="Prochnik S."/>
            <person name="Mitros T."/>
            <person name="Policriti A."/>
            <person name="Cipriani G."/>
            <person name="Dondini L."/>
            <person name="Ficklin S."/>
            <person name="Goodstein D.M."/>
            <person name="Xuan P."/>
            <person name="Del Fabbro C."/>
            <person name="Aramini V."/>
            <person name="Copetti D."/>
            <person name="Gonzalez S."/>
            <person name="Horner D.S."/>
            <person name="Falchi R."/>
            <person name="Lucas S."/>
            <person name="Mica E."/>
            <person name="Maldonado J."/>
            <person name="Lazzari B."/>
            <person name="Bielenberg D."/>
            <person name="Pirona R."/>
            <person name="Miculan M."/>
            <person name="Barakat A."/>
            <person name="Testolin R."/>
            <person name="Stella A."/>
            <person name="Tartarini S."/>
            <person name="Tonutti P."/>
            <person name="Arus P."/>
            <person name="Orellana A."/>
            <person name="Wells C."/>
            <person name="Main D."/>
            <person name="Vizzotto G."/>
            <person name="Silva H."/>
            <person name="Salamini F."/>
            <person name="Schmutz J."/>
            <person name="Morgante M."/>
            <person name="Rokhsar D.S."/>
        </authorList>
    </citation>
    <scope>NUCLEOTIDE SEQUENCE [LARGE SCALE GENOMIC DNA]</scope>
    <source>
        <strain evidence="2">cv. Nemared</strain>
    </source>
</reference>
<dbReference type="InterPro" id="IPR015947">
    <property type="entry name" value="PUA-like_sf"/>
</dbReference>
<proteinExistence type="predicted"/>
<protein>
    <submittedName>
        <fullName evidence="1">Uncharacterized protein</fullName>
    </submittedName>
</protein>
<dbReference type="Gramene" id="ONI10758">
    <property type="protein sequence ID" value="ONI10758"/>
    <property type="gene ID" value="PRUPE_4G066700"/>
</dbReference>
<dbReference type="PANTHER" id="PTHR23327">
    <property type="entry name" value="RING FINGER PROTEIN 127"/>
    <property type="match status" value="1"/>
</dbReference>
<dbReference type="SUPFAM" id="SSF88697">
    <property type="entry name" value="PUA domain-like"/>
    <property type="match status" value="1"/>
</dbReference>
<dbReference type="PANTHER" id="PTHR23327:SF42">
    <property type="entry name" value="LON PEPTIDASE N-TERMINAL DOMAIN AND RING FINGER PROTEIN C14F5.10C"/>
    <property type="match status" value="1"/>
</dbReference>
<dbReference type="InterPro" id="IPR046336">
    <property type="entry name" value="Lon_prtase_N_sf"/>
</dbReference>
<dbReference type="InterPro" id="IPR003111">
    <property type="entry name" value="Lon_prtase_N"/>
</dbReference>
<dbReference type="HOGENOM" id="CLU_1799782_0_0_1"/>
<dbReference type="Gene3D" id="2.30.130.40">
    <property type="entry name" value="LON domain-like"/>
    <property type="match status" value="1"/>
</dbReference>